<dbReference type="AlphaFoldDB" id="A0A8H3QJD2"/>
<proteinExistence type="predicted"/>
<organism evidence="2 3">
    <name type="scientific">Rhizophagus clarus</name>
    <dbReference type="NCBI Taxonomy" id="94130"/>
    <lineage>
        <taxon>Eukaryota</taxon>
        <taxon>Fungi</taxon>
        <taxon>Fungi incertae sedis</taxon>
        <taxon>Mucoromycota</taxon>
        <taxon>Glomeromycotina</taxon>
        <taxon>Glomeromycetes</taxon>
        <taxon>Glomerales</taxon>
        <taxon>Glomeraceae</taxon>
        <taxon>Rhizophagus</taxon>
    </lineage>
</organism>
<evidence type="ECO:0000256" key="1">
    <source>
        <dbReference type="SAM" id="MobiDB-lite"/>
    </source>
</evidence>
<evidence type="ECO:0000313" key="2">
    <source>
        <dbReference type="EMBL" id="GES81486.1"/>
    </source>
</evidence>
<comment type="caution">
    <text evidence="2">The sequence shown here is derived from an EMBL/GenBank/DDBJ whole genome shotgun (WGS) entry which is preliminary data.</text>
</comment>
<name>A0A8H3QJD2_9GLOM</name>
<reference evidence="2" key="1">
    <citation type="submission" date="2019-10" db="EMBL/GenBank/DDBJ databases">
        <title>Conservation and host-specific expression of non-tandemly repeated heterogenous ribosome RNA gene in arbuscular mycorrhizal fungi.</title>
        <authorList>
            <person name="Maeda T."/>
            <person name="Kobayashi Y."/>
            <person name="Nakagawa T."/>
            <person name="Ezawa T."/>
            <person name="Yamaguchi K."/>
            <person name="Bino T."/>
            <person name="Nishimoto Y."/>
            <person name="Shigenobu S."/>
            <person name="Kawaguchi M."/>
        </authorList>
    </citation>
    <scope>NUCLEOTIDE SEQUENCE</scope>
    <source>
        <strain evidence="2">HR1</strain>
    </source>
</reference>
<feature type="region of interest" description="Disordered" evidence="1">
    <location>
        <begin position="32"/>
        <end position="53"/>
    </location>
</feature>
<evidence type="ECO:0000313" key="3">
    <source>
        <dbReference type="Proteomes" id="UP000615446"/>
    </source>
</evidence>
<dbReference type="EMBL" id="BLAL01000057">
    <property type="protein sequence ID" value="GES81486.1"/>
    <property type="molecule type" value="Genomic_DNA"/>
</dbReference>
<dbReference type="Proteomes" id="UP000615446">
    <property type="component" value="Unassembled WGS sequence"/>
</dbReference>
<gene>
    <name evidence="2" type="ORF">RCL2_000872900</name>
</gene>
<accession>A0A8H3QJD2</accession>
<protein>
    <submittedName>
        <fullName evidence="2">Uncharacterized protein</fullName>
    </submittedName>
</protein>
<sequence>MRYIEAEFKKEDDVEVHLWIYKLGYSTIHDKENKKEEDHEPDENNKRKKNREDTLYRTKFGAKEKIKNKNSVNVYSVSAKRDKVLRILRESSSHVKRNTMYCSSLTPNFASSLMNEKNRNAEYHATTNKKKYLFWNKIVEKINDRRRKNIEKELGIREIWLGRSYMRSSQRISGKKQNHHSNKYIMRMLGNQTERVHHLTHQSLDLK</sequence>